<keyword evidence="2" id="KW-0812">Transmembrane</keyword>
<dbReference type="InterPro" id="IPR022185">
    <property type="entry name" value="DUF3712"/>
</dbReference>
<sequence>MPWKDRFPMKRSGNAGDISPIDSNDDHGQPSTGFVGKSLESGLNHGRAKPSPNEKATEHLEKVEYQDDAVVEKFNKRQRLKRHCGRRWKWYLLGTIIFLAIMLPVFFLVIFPAIVQLMINSSDLPIRSGTIRALDAGTIEFSATVGLSVPAGFTVTLEPTTLSFFNRDADPYRPWVDVSLGEQRVSGESNLAVDRYVAAIKDEDEFGRFLDQLFASDTTVVSGRADTRVRLGALKADITLDKDIVVSGARRLEGFGFDKLNIVLPPEADGTNIRGALNLPNHSDIRLQLGNVSFNVMAGDLVIGKVETWNTDILPGNNSVDFFGEVYLQSMLQNVGEVIRSQAAALAEGMIQLATTGNETTIDGERIPYVERVLKPRIESRVPLLKAMLKF</sequence>
<dbReference type="GO" id="GO:0000329">
    <property type="term" value="C:fungal-type vacuole membrane"/>
    <property type="evidence" value="ECO:0007669"/>
    <property type="project" value="InterPro"/>
</dbReference>
<evidence type="ECO:0000256" key="1">
    <source>
        <dbReference type="SAM" id="MobiDB-lite"/>
    </source>
</evidence>
<dbReference type="AlphaFoldDB" id="A0A8K0TMQ7"/>
<accession>A0A8K0TMQ7</accession>
<comment type="caution">
    <text evidence="3">The sequence shown here is derived from an EMBL/GenBank/DDBJ whole genome shotgun (WGS) entry which is preliminary data.</text>
</comment>
<organism evidence="3 4">
    <name type="scientific">Plectosphaerella cucumerina</name>
    <dbReference type="NCBI Taxonomy" id="40658"/>
    <lineage>
        <taxon>Eukaryota</taxon>
        <taxon>Fungi</taxon>
        <taxon>Dikarya</taxon>
        <taxon>Ascomycota</taxon>
        <taxon>Pezizomycotina</taxon>
        <taxon>Sordariomycetes</taxon>
        <taxon>Hypocreomycetidae</taxon>
        <taxon>Glomerellales</taxon>
        <taxon>Plectosphaerellaceae</taxon>
        <taxon>Plectosphaerella</taxon>
    </lineage>
</organism>
<dbReference type="OrthoDB" id="10039566at2759"/>
<protein>
    <submittedName>
        <fullName evidence="3">Uncharacterized protein</fullName>
    </submittedName>
</protein>
<reference evidence="3" key="1">
    <citation type="journal article" date="2021" name="Nat. Commun.">
        <title>Genetic determinants of endophytism in the Arabidopsis root mycobiome.</title>
        <authorList>
            <person name="Mesny F."/>
            <person name="Miyauchi S."/>
            <person name="Thiergart T."/>
            <person name="Pickel B."/>
            <person name="Atanasova L."/>
            <person name="Karlsson M."/>
            <person name="Huettel B."/>
            <person name="Barry K.W."/>
            <person name="Haridas S."/>
            <person name="Chen C."/>
            <person name="Bauer D."/>
            <person name="Andreopoulos W."/>
            <person name="Pangilinan J."/>
            <person name="LaButti K."/>
            <person name="Riley R."/>
            <person name="Lipzen A."/>
            <person name="Clum A."/>
            <person name="Drula E."/>
            <person name="Henrissat B."/>
            <person name="Kohler A."/>
            <person name="Grigoriev I.V."/>
            <person name="Martin F.M."/>
            <person name="Hacquard S."/>
        </authorList>
    </citation>
    <scope>NUCLEOTIDE SEQUENCE</scope>
    <source>
        <strain evidence="3">MPI-CAGE-AT-0016</strain>
    </source>
</reference>
<name>A0A8K0TMQ7_9PEZI</name>
<feature type="region of interest" description="Disordered" evidence="1">
    <location>
        <begin position="1"/>
        <end position="58"/>
    </location>
</feature>
<proteinExistence type="predicted"/>
<keyword evidence="4" id="KW-1185">Reference proteome</keyword>
<dbReference type="Pfam" id="PF12505">
    <property type="entry name" value="DUF3712"/>
    <property type="match status" value="1"/>
</dbReference>
<dbReference type="InterPro" id="IPR046368">
    <property type="entry name" value="Tag1"/>
</dbReference>
<gene>
    <name evidence="3" type="ORF">B0T11DRAFT_337581</name>
</gene>
<keyword evidence="2" id="KW-0472">Membrane</keyword>
<dbReference type="EMBL" id="JAGPXD010000002">
    <property type="protein sequence ID" value="KAH7368411.1"/>
    <property type="molecule type" value="Genomic_DNA"/>
</dbReference>
<dbReference type="Proteomes" id="UP000813385">
    <property type="component" value="Unassembled WGS sequence"/>
</dbReference>
<keyword evidence="2" id="KW-1133">Transmembrane helix</keyword>
<feature type="transmembrane region" description="Helical" evidence="2">
    <location>
        <begin position="90"/>
        <end position="115"/>
    </location>
</feature>
<evidence type="ECO:0000313" key="4">
    <source>
        <dbReference type="Proteomes" id="UP000813385"/>
    </source>
</evidence>
<dbReference type="PANTHER" id="PTHR35895">
    <property type="entry name" value="CHROMOSOME 16, WHOLE GENOME SHOTGUN SEQUENCE"/>
    <property type="match status" value="1"/>
</dbReference>
<evidence type="ECO:0000313" key="3">
    <source>
        <dbReference type="EMBL" id="KAH7368411.1"/>
    </source>
</evidence>
<dbReference type="PANTHER" id="PTHR35895:SF2">
    <property type="match status" value="1"/>
</dbReference>
<evidence type="ECO:0000256" key="2">
    <source>
        <dbReference type="SAM" id="Phobius"/>
    </source>
</evidence>